<evidence type="ECO:0000313" key="2">
    <source>
        <dbReference type="EMBL" id="QJA45756.1"/>
    </source>
</evidence>
<keyword evidence="1" id="KW-1133">Transmembrane helix</keyword>
<name>A0A6H1ZCW6_9ZZZZ</name>
<gene>
    <name evidence="2" type="ORF">TM448A00274_0040</name>
    <name evidence="3" type="ORF">TM448B00451_0033</name>
</gene>
<keyword evidence="1" id="KW-0472">Membrane</keyword>
<proteinExistence type="predicted"/>
<feature type="transmembrane region" description="Helical" evidence="1">
    <location>
        <begin position="15"/>
        <end position="32"/>
    </location>
</feature>
<dbReference type="EMBL" id="MT143996">
    <property type="protein sequence ID" value="QJA45756.1"/>
    <property type="molecule type" value="Genomic_DNA"/>
</dbReference>
<evidence type="ECO:0000256" key="1">
    <source>
        <dbReference type="SAM" id="Phobius"/>
    </source>
</evidence>
<reference evidence="2" key="1">
    <citation type="submission" date="2020-03" db="EMBL/GenBank/DDBJ databases">
        <title>The deep terrestrial virosphere.</title>
        <authorList>
            <person name="Holmfeldt K."/>
            <person name="Nilsson E."/>
            <person name="Simone D."/>
            <person name="Lopez-Fernandez M."/>
            <person name="Wu X."/>
            <person name="de Brujin I."/>
            <person name="Lundin D."/>
            <person name="Andersson A."/>
            <person name="Bertilsson S."/>
            <person name="Dopson M."/>
        </authorList>
    </citation>
    <scope>NUCLEOTIDE SEQUENCE</scope>
    <source>
        <strain evidence="2">TM448A00274</strain>
        <strain evidence="3">TM448B00451</strain>
    </source>
</reference>
<accession>A0A6H1ZCW6</accession>
<organism evidence="2">
    <name type="scientific">viral metagenome</name>
    <dbReference type="NCBI Taxonomy" id="1070528"/>
    <lineage>
        <taxon>unclassified sequences</taxon>
        <taxon>metagenomes</taxon>
        <taxon>organismal metagenomes</taxon>
    </lineage>
</organism>
<keyword evidence="1" id="KW-0812">Transmembrane</keyword>
<dbReference type="EMBL" id="MT144621">
    <property type="protein sequence ID" value="QJH95509.1"/>
    <property type="molecule type" value="Genomic_DNA"/>
</dbReference>
<evidence type="ECO:0000313" key="3">
    <source>
        <dbReference type="EMBL" id="QJH95509.1"/>
    </source>
</evidence>
<dbReference type="AlphaFoldDB" id="A0A6H1ZCW6"/>
<sequence length="74" mass="8171">MVNVAKDIILALKDPLLILIACVIGGLYYLLLQEQKAKMNICNDIKDLTKNVSDGNILHAKTLTLLEVLVHGTR</sequence>
<protein>
    <submittedName>
        <fullName evidence="2">Uncharacterized protein</fullName>
    </submittedName>
</protein>